<keyword evidence="3" id="KW-1185">Reference proteome</keyword>
<reference evidence="3" key="1">
    <citation type="submission" date="2014-05" db="EMBL/GenBank/DDBJ databases">
        <title>ATOL: Assembling a taxonomically balanced genome-scale reconstruction of the evolutionary history of the Enterobacteriaceae.</title>
        <authorList>
            <person name="Plunkett G. III"/>
            <person name="Neeno-Eckwall E.C."/>
            <person name="Glasner J.D."/>
            <person name="Perna N.T."/>
        </authorList>
    </citation>
    <scope>NUCLEOTIDE SEQUENCE [LARGE SCALE GENOMIC DNA]</scope>
    <source>
        <strain evidence="3">ATCC 49490</strain>
    </source>
</reference>
<dbReference type="AlphaFoldDB" id="A0A084ZUB0"/>
<evidence type="ECO:0000256" key="1">
    <source>
        <dbReference type="SAM" id="Phobius"/>
    </source>
</evidence>
<accession>A0A084ZUB0</accession>
<organism evidence="2 3">
    <name type="scientific">Trabulsiella guamensis ATCC 49490</name>
    <dbReference type="NCBI Taxonomy" id="1005994"/>
    <lineage>
        <taxon>Bacteria</taxon>
        <taxon>Pseudomonadati</taxon>
        <taxon>Pseudomonadota</taxon>
        <taxon>Gammaproteobacteria</taxon>
        <taxon>Enterobacterales</taxon>
        <taxon>Enterobacteriaceae</taxon>
        <taxon>Trabulsiella</taxon>
    </lineage>
</organism>
<keyword evidence="1" id="KW-0812">Transmembrane</keyword>
<evidence type="ECO:0000313" key="3">
    <source>
        <dbReference type="Proteomes" id="UP000028630"/>
    </source>
</evidence>
<feature type="transmembrane region" description="Helical" evidence="1">
    <location>
        <begin position="20"/>
        <end position="40"/>
    </location>
</feature>
<dbReference type="Proteomes" id="UP000028630">
    <property type="component" value="Unassembled WGS sequence"/>
</dbReference>
<comment type="caution">
    <text evidence="2">The sequence shown here is derived from an EMBL/GenBank/DDBJ whole genome shotgun (WGS) entry which is preliminary data.</text>
</comment>
<keyword evidence="1" id="KW-0472">Membrane</keyword>
<proteinExistence type="predicted"/>
<sequence>MQKSGVRQLTEMEKFREIRLSIALMFNLVTIFPEHIILWFA</sequence>
<protein>
    <submittedName>
        <fullName evidence="2">Uncharacterized protein</fullName>
    </submittedName>
</protein>
<evidence type="ECO:0000313" key="2">
    <source>
        <dbReference type="EMBL" id="KFC01055.1"/>
    </source>
</evidence>
<dbReference type="EMBL" id="JMTB01000105">
    <property type="protein sequence ID" value="KFC01055.1"/>
    <property type="molecule type" value="Genomic_DNA"/>
</dbReference>
<keyword evidence="1" id="KW-1133">Transmembrane helix</keyword>
<name>A0A084ZUB0_9ENTR</name>
<gene>
    <name evidence="2" type="ORF">GTGU_03572</name>
</gene>